<dbReference type="RefSeq" id="XP_007367181.1">
    <property type="nucleotide sequence ID" value="XM_007367119.1"/>
</dbReference>
<dbReference type="GeneID" id="18839338"/>
<dbReference type="HOGENOM" id="CLU_051873_0_0_1"/>
<organism evidence="1 2">
    <name type="scientific">Dichomitus squalens (strain LYAD-421)</name>
    <name type="common">Western red white-rot fungus</name>
    <dbReference type="NCBI Taxonomy" id="732165"/>
    <lineage>
        <taxon>Eukaryota</taxon>
        <taxon>Fungi</taxon>
        <taxon>Dikarya</taxon>
        <taxon>Basidiomycota</taxon>
        <taxon>Agaricomycotina</taxon>
        <taxon>Agaricomycetes</taxon>
        <taxon>Polyporales</taxon>
        <taxon>Polyporaceae</taxon>
        <taxon>Dichomitus</taxon>
    </lineage>
</organism>
<dbReference type="Proteomes" id="UP000053319">
    <property type="component" value="Unassembled WGS sequence"/>
</dbReference>
<protein>
    <recommendedName>
        <fullName evidence="3">Retrotransposon gag domain-containing protein</fullName>
    </recommendedName>
</protein>
<dbReference type="KEGG" id="dsq:DICSQDRAFT_171451"/>
<sequence>MLDFSHSNKFNGSTLVLSINNQAYVDWTISVTRDITRREVVNVYNVLGSKIYEHQNNFLNECDTTHATFKELDTSITGLHTKADTAGNLALKAVEENKQLKAELVTVNADLEVLNWNNTELVKQYKELAAKFTQLEQGLSTRTTLGISTAPAPVVSQAWHIKASEPPKYKGNKGSDITLKQWLLSRTALMALHFLFDSDHCLLDPLLPGDSSFNLLSPVLPVELRSSLTLQKMGLWFRVQNITTDDNKITLALMYLEGGAHNYVEDYVETASNSGALGTWADFTNRLKAGYRQLALEKTAQTSLEEWCSKTHSTIIQFAENFHRYALKSGYADVELIGHIDNQVGKNSQILTVITAMRQINPMLIPTK</sequence>
<accession>R7SVL4</accession>
<reference evidence="1 2" key="1">
    <citation type="journal article" date="2012" name="Science">
        <title>The Paleozoic origin of enzymatic lignin decomposition reconstructed from 31 fungal genomes.</title>
        <authorList>
            <person name="Floudas D."/>
            <person name="Binder M."/>
            <person name="Riley R."/>
            <person name="Barry K."/>
            <person name="Blanchette R.A."/>
            <person name="Henrissat B."/>
            <person name="Martinez A.T."/>
            <person name="Otillar R."/>
            <person name="Spatafora J.W."/>
            <person name="Yadav J.S."/>
            <person name="Aerts A."/>
            <person name="Benoit I."/>
            <person name="Boyd A."/>
            <person name="Carlson A."/>
            <person name="Copeland A."/>
            <person name="Coutinho P.M."/>
            <person name="de Vries R.P."/>
            <person name="Ferreira P."/>
            <person name="Findley K."/>
            <person name="Foster B."/>
            <person name="Gaskell J."/>
            <person name="Glotzer D."/>
            <person name="Gorecki P."/>
            <person name="Heitman J."/>
            <person name="Hesse C."/>
            <person name="Hori C."/>
            <person name="Igarashi K."/>
            <person name="Jurgens J.A."/>
            <person name="Kallen N."/>
            <person name="Kersten P."/>
            <person name="Kohler A."/>
            <person name="Kuees U."/>
            <person name="Kumar T.K.A."/>
            <person name="Kuo A."/>
            <person name="LaButti K."/>
            <person name="Larrondo L.F."/>
            <person name="Lindquist E."/>
            <person name="Ling A."/>
            <person name="Lombard V."/>
            <person name="Lucas S."/>
            <person name="Lundell T."/>
            <person name="Martin R."/>
            <person name="McLaughlin D.J."/>
            <person name="Morgenstern I."/>
            <person name="Morin E."/>
            <person name="Murat C."/>
            <person name="Nagy L.G."/>
            <person name="Nolan M."/>
            <person name="Ohm R.A."/>
            <person name="Patyshakuliyeva A."/>
            <person name="Rokas A."/>
            <person name="Ruiz-Duenas F.J."/>
            <person name="Sabat G."/>
            <person name="Salamov A."/>
            <person name="Samejima M."/>
            <person name="Schmutz J."/>
            <person name="Slot J.C."/>
            <person name="St John F."/>
            <person name="Stenlid J."/>
            <person name="Sun H."/>
            <person name="Sun S."/>
            <person name="Syed K."/>
            <person name="Tsang A."/>
            <person name="Wiebenga A."/>
            <person name="Young D."/>
            <person name="Pisabarro A."/>
            <person name="Eastwood D.C."/>
            <person name="Martin F."/>
            <person name="Cullen D."/>
            <person name="Grigoriev I.V."/>
            <person name="Hibbett D.S."/>
        </authorList>
    </citation>
    <scope>NUCLEOTIDE SEQUENCE [LARGE SCALE GENOMIC DNA]</scope>
    <source>
        <strain evidence="1 2">LYAD-421 SS1</strain>
    </source>
</reference>
<proteinExistence type="predicted"/>
<gene>
    <name evidence="1" type="ORF">DICSQDRAFT_171451</name>
</gene>
<dbReference type="EMBL" id="JH719419">
    <property type="protein sequence ID" value="EJF59968.1"/>
    <property type="molecule type" value="Genomic_DNA"/>
</dbReference>
<name>R7SVL4_DICSQ</name>
<evidence type="ECO:0000313" key="2">
    <source>
        <dbReference type="Proteomes" id="UP000053319"/>
    </source>
</evidence>
<dbReference type="OrthoDB" id="3260518at2759"/>
<evidence type="ECO:0000313" key="1">
    <source>
        <dbReference type="EMBL" id="EJF59968.1"/>
    </source>
</evidence>
<evidence type="ECO:0008006" key="3">
    <source>
        <dbReference type="Google" id="ProtNLM"/>
    </source>
</evidence>
<dbReference type="AlphaFoldDB" id="R7SVL4"/>